<dbReference type="Proteomes" id="UP001562159">
    <property type="component" value="Unassembled WGS sequence"/>
</dbReference>
<dbReference type="EMBL" id="JBGBPY010000001">
    <property type="protein sequence ID" value="MEY2181260.1"/>
    <property type="molecule type" value="Genomic_DNA"/>
</dbReference>
<dbReference type="SUPFAM" id="SSF89872">
    <property type="entry name" value="Inhibitor of vertebrate lysozyme, Ivy"/>
    <property type="match status" value="1"/>
</dbReference>
<keyword evidence="2" id="KW-0732">Signal</keyword>
<feature type="region of interest" description="Disordered" evidence="1">
    <location>
        <begin position="28"/>
        <end position="49"/>
    </location>
</feature>
<reference evidence="3 4" key="1">
    <citation type="submission" date="2024-07" db="EMBL/GenBank/DDBJ databases">
        <title>Molecular mechanisms and environmental adaptations of flagellar loss and biofilm growth of Rhodanobacter under environmental stress.</title>
        <authorList>
            <person name="Chen M."/>
        </authorList>
    </citation>
    <scope>NUCLEOTIDE SEQUENCE [LARGE SCALE GENOMIC DNA]</scope>
    <source>
        <strain evidence="3 4">RS22</strain>
    </source>
</reference>
<dbReference type="InterPro" id="IPR036501">
    <property type="entry name" value="Inhibitor_vert_lysozyme_sf"/>
</dbReference>
<feature type="signal peptide" evidence="2">
    <location>
        <begin position="1"/>
        <end position="25"/>
    </location>
</feature>
<accession>A0ABV4AM91</accession>
<name>A0ABV4AM91_9GAMM</name>
<evidence type="ECO:0000313" key="3">
    <source>
        <dbReference type="EMBL" id="MEY2181260.1"/>
    </source>
</evidence>
<evidence type="ECO:0000256" key="2">
    <source>
        <dbReference type="SAM" id="SignalP"/>
    </source>
</evidence>
<dbReference type="Gene3D" id="3.40.1420.10">
    <property type="entry name" value="Inhibitor of vertebrate lysozyme"/>
    <property type="match status" value="1"/>
</dbReference>
<dbReference type="Pfam" id="PF08816">
    <property type="entry name" value="Ivy"/>
    <property type="match status" value="1"/>
</dbReference>
<keyword evidence="4" id="KW-1185">Reference proteome</keyword>
<evidence type="ECO:0000256" key="1">
    <source>
        <dbReference type="SAM" id="MobiDB-lite"/>
    </source>
</evidence>
<organism evidence="3 4">
    <name type="scientific">Rhodanobacter humi</name>
    <dbReference type="NCBI Taxonomy" id="1888173"/>
    <lineage>
        <taxon>Bacteria</taxon>
        <taxon>Pseudomonadati</taxon>
        <taxon>Pseudomonadota</taxon>
        <taxon>Gammaproteobacteria</taxon>
        <taxon>Lysobacterales</taxon>
        <taxon>Rhodanobacteraceae</taxon>
        <taxon>Rhodanobacter</taxon>
    </lineage>
</organism>
<evidence type="ECO:0000313" key="4">
    <source>
        <dbReference type="Proteomes" id="UP001562159"/>
    </source>
</evidence>
<sequence>MKFSMLACALTVPLACVACSQGSQAPAAPASSASSLGKPATQAAPAGNDATTAVATPTAVPIYLYDLLQRPDFTKTLEALRDAQALPAWVRQGGTATPARTVQVDGKAMLLATACKPHDCPTERVALLYDAQDHAMWGLFAQRPENLTPAVDPDDSSQDKLTWLGQPDQPRRQLLHDALYVR</sequence>
<protein>
    <submittedName>
        <fullName evidence="3">Ivy family c-type lysozyme inhibitor</fullName>
    </submittedName>
</protein>
<comment type="caution">
    <text evidence="3">The sequence shown here is derived from an EMBL/GenBank/DDBJ whole genome shotgun (WGS) entry which is preliminary data.</text>
</comment>
<proteinExistence type="predicted"/>
<feature type="chain" id="PRO_5045650941" evidence="2">
    <location>
        <begin position="26"/>
        <end position="182"/>
    </location>
</feature>
<gene>
    <name evidence="3" type="ORF">AB7878_02425</name>
</gene>